<dbReference type="AlphaFoldDB" id="E8ZHD6"/>
<dbReference type="HOGENOM" id="CLU_1081051_0_0_14"/>
<sequence length="300" mass="33718">MKSDWLSLNLRTSLWIGAASLSAIGTTSSIFSRSNQDVLRTVKGSLDPIAEPFRKGYSNLSQQLDSFSKYAHNAGVDAKGWLTDNFNKAKIKKGWREIESYLSSWYQTGKGFVEGASTTIPNFFKDWESNREKMHVIFKALGNTFPIIGSLLGSFQSEGESTLKMFFDAINQPKFKDFMSAASTLVSNNPNLLSDLEMKDWTDIIFAFNQDPETVTNTLQELNKQELNKQEDKKVDKDKLLSAFKLHSLMGRANSLKKKAEKVIQLKDKSQAEAIIKEILGIQKELEAVIKANSEAQPQQ</sequence>
<protein>
    <submittedName>
        <fullName evidence="1">Uncharacterized protein</fullName>
    </submittedName>
</protein>
<reference evidence="1 2" key="1">
    <citation type="journal article" date="2011" name="J. Bacteriol.">
        <title>Complete genome sequence of Mycoplasma haemofelis, a hemotropic mycoplasma.</title>
        <authorList>
            <person name="Barker E.N."/>
            <person name="Helps C.R."/>
            <person name="Peters I.R."/>
            <person name="Darby A.C."/>
            <person name="Radford A.D."/>
            <person name="Tasker S."/>
        </authorList>
    </citation>
    <scope>NUCLEOTIDE SEQUENCE [LARGE SCALE GENOMIC DNA]</scope>
    <source>
        <strain evidence="1 2">Langford 1</strain>
    </source>
</reference>
<evidence type="ECO:0000313" key="1">
    <source>
        <dbReference type="EMBL" id="CBY92557.1"/>
    </source>
</evidence>
<keyword evidence="2" id="KW-1185">Reference proteome</keyword>
<accession>E8ZHD6</accession>
<evidence type="ECO:0000313" key="2">
    <source>
        <dbReference type="Proteomes" id="UP000008637"/>
    </source>
</evidence>
<name>E8ZHD6_MYCHL</name>
<gene>
    <name evidence="1" type="ordered locus">HF1_05490</name>
</gene>
<dbReference type="KEGG" id="mha:HF1_05490"/>
<dbReference type="EMBL" id="FR773153">
    <property type="protein sequence ID" value="CBY92557.1"/>
    <property type="molecule type" value="Genomic_DNA"/>
</dbReference>
<organism evidence="1 2">
    <name type="scientific">Mycoplasma haemofelis (strain Langford 1)</name>
    <name type="common">Haemobartonella felis</name>
    <dbReference type="NCBI Taxonomy" id="941640"/>
    <lineage>
        <taxon>Bacteria</taxon>
        <taxon>Bacillati</taxon>
        <taxon>Mycoplasmatota</taxon>
        <taxon>Mollicutes</taxon>
        <taxon>Mycoplasmataceae</taxon>
        <taxon>Mycoplasma</taxon>
    </lineage>
</organism>
<proteinExistence type="predicted"/>
<dbReference type="Proteomes" id="UP000008637">
    <property type="component" value="Chromosome"/>
</dbReference>